<dbReference type="Proteomes" id="UP000591844">
    <property type="component" value="Unassembled WGS sequence"/>
</dbReference>
<comment type="caution">
    <text evidence="1">The sequence shown here is derived from an EMBL/GenBank/DDBJ whole genome shotgun (WGS) entry which is preliminary data.</text>
</comment>
<reference evidence="1 2" key="1">
    <citation type="submission" date="2018-02" db="EMBL/GenBank/DDBJ databases">
        <authorList>
            <person name="Machado R.A."/>
        </authorList>
    </citation>
    <scope>NUCLEOTIDE SEQUENCE [LARGE SCALE GENOMIC DNA]</scope>
    <source>
        <strain evidence="1 2">DSM 19724</strain>
    </source>
</reference>
<organism evidence="1 2">
    <name type="scientific">Photorhabdus cinerea</name>
    <dbReference type="NCBI Taxonomy" id="471575"/>
    <lineage>
        <taxon>Bacteria</taxon>
        <taxon>Pseudomonadati</taxon>
        <taxon>Pseudomonadota</taxon>
        <taxon>Gammaproteobacteria</taxon>
        <taxon>Enterobacterales</taxon>
        <taxon>Morganellaceae</taxon>
        <taxon>Photorhabdus</taxon>
    </lineage>
</organism>
<gene>
    <name evidence="1" type="ORF">C5469_06645</name>
</gene>
<proteinExistence type="predicted"/>
<dbReference type="EMBL" id="PUJW01000005">
    <property type="protein sequence ID" value="NHB91841.1"/>
    <property type="molecule type" value="Genomic_DNA"/>
</dbReference>
<evidence type="ECO:0000313" key="2">
    <source>
        <dbReference type="Proteomes" id="UP000591844"/>
    </source>
</evidence>
<accession>A0A7X5QCL1</accession>
<dbReference type="AlphaFoldDB" id="A0A7X5QCL1"/>
<name>A0A7X5QCL1_9GAMM</name>
<sequence>MNNRDMLFPIIKDDIAFDTLLTQAKTVIEQQSGQYWNDMGENDPGITLLEACCYGTSDLAYRHSLPLKDLLTPKQEERAPDDGIFPKEFGPQKILTCGPINEEDYRRALLDLHSNDESDGYFFFNDIQLIREPENQRYTYWYDKKKREYSFTQSSETGSSSEQLTLRGNYWLYFLPDRKTIETEANKNQAQKNLEDFLKNNRNLGESVSKIIWLEPVDLPLRIDIQLDNDVKDIADIFAQIYITTERAIAEKPLRYTTQEMKEMGYSHEEIFDGPYLHHGWIPALPPVKDYNDPMVLNLSPLVNQLLAIKGVQSVTRFTLDDNNEKISKLPNDNWSWKIDQGCYPRLWGNDPLALITSQASPIIITAKGGIKTTVTKQQLAEKIISEPLINTQPELLNWGKHRKVLNYYPVSNKLPACYGLQTHTQQQIQLHQFMLPFEQVLANGCAELDLLPKLLAFKQRENTVRGIQWPFKENTVSHNIHQSIKSDLINKVNNEVKFDNNDKNYAKELVILDYLLRYFGAQCATPLLLSNSQQSELEKSQDKDFLSTQREYLSQQPDLAYQRNNIRIDKVSALQKRIAARLGLGGECFKETPKLDELPFYLIEHRQLLPIKPNKKFNSNQTPDNIELQDDQIKITQNNTAGHLKQGQVINLEFSEDDNFNIVRLMNLMITEVTENTFTINANNSSELKINLEKIKNAFKKPNNLHWKNSSVWMEDIDYQLVYTDKIPSSDAENKRWITVSDENHFPAMIAKDNEITLKIKSDYEFKVHIAASDRGKKRILLRKDENSKDDFPPKEMASRYCWYLSNYDIEYKLVYASDVSPDDPQNERWITVDSNSDALFLHNHFSAGTEITLKTNPDYEFKAHVVEFDHIKKHILIEKDTTSTDKFPQDSSPWYWYFSGEKHAKTDYFSFVVSVVLNRELIGSGEVDLYKLESWVKAEILAELPAHISLVIHWLSPKYFKNFANIYKHWQNSGAPLGDTAYEILKTLTLGKLPSTSSKEESQFIVKAV</sequence>
<protein>
    <submittedName>
        <fullName evidence="1">Uncharacterized protein</fullName>
    </submittedName>
</protein>
<keyword evidence="2" id="KW-1185">Reference proteome</keyword>
<evidence type="ECO:0000313" key="1">
    <source>
        <dbReference type="EMBL" id="NHB91841.1"/>
    </source>
</evidence>
<dbReference type="RefSeq" id="WP_166304012.1">
    <property type="nucleotide sequence ID" value="NZ_CAWPIB010000005.1"/>
</dbReference>